<gene>
    <name evidence="2" type="ORF">OJ996_00750</name>
</gene>
<organism evidence="2 3">
    <name type="scientific">Luteolibacter rhizosphaerae</name>
    <dbReference type="NCBI Taxonomy" id="2989719"/>
    <lineage>
        <taxon>Bacteria</taxon>
        <taxon>Pseudomonadati</taxon>
        <taxon>Verrucomicrobiota</taxon>
        <taxon>Verrucomicrobiia</taxon>
        <taxon>Verrucomicrobiales</taxon>
        <taxon>Verrucomicrobiaceae</taxon>
        <taxon>Luteolibacter</taxon>
    </lineage>
</organism>
<feature type="chain" id="PRO_5045839581" evidence="1">
    <location>
        <begin position="23"/>
        <end position="346"/>
    </location>
</feature>
<name>A0ABT3FWV9_9BACT</name>
<dbReference type="Gene3D" id="2.120.10.80">
    <property type="entry name" value="Kelch-type beta propeller"/>
    <property type="match status" value="1"/>
</dbReference>
<dbReference type="InterPro" id="IPR015915">
    <property type="entry name" value="Kelch-typ_b-propeller"/>
</dbReference>
<protein>
    <submittedName>
        <fullName evidence="2">Galactose oxidase</fullName>
    </submittedName>
</protein>
<dbReference type="Pfam" id="PF24996">
    <property type="entry name" value="NANM"/>
    <property type="match status" value="1"/>
</dbReference>
<sequence>MSPALVRPLATAAALMASPLHAGPVTPLPPVPDRIGFAGAFAGVIGSRLVAGGGANFPDGVMPWDGGKKVWHDRLFELDLSSPSAKWNNIGTLPAPNGYGVSITLPEGILLIGGSDSSRHLAEVTLLTLREGKPAFTPWPLLPQPLAQMAAALVGRRIHLCGGITSPKATAAEAAHLILDLDDRPKGWQAAPALPASGRILASAAAVGDTFYLVGGCSLASDADGKPKRSYLRETWKFSSGIWTRLADLPRPAVAAASPAPVKGHSIYIVSGDDGTQTTPATHKGFTAEILRYDISRNTWSDDGALQVPPPVTLPTAPWKDGFVFFNGEVKPGVRTPAVFLFTPGS</sequence>
<proteinExistence type="predicted"/>
<keyword evidence="3" id="KW-1185">Reference proteome</keyword>
<dbReference type="PANTHER" id="PTHR46773">
    <property type="match status" value="1"/>
</dbReference>
<dbReference type="PANTHER" id="PTHR46773:SF5">
    <property type="entry name" value="OS04G0487100 PROTEIN"/>
    <property type="match status" value="1"/>
</dbReference>
<evidence type="ECO:0000256" key="1">
    <source>
        <dbReference type="SAM" id="SignalP"/>
    </source>
</evidence>
<feature type="signal peptide" evidence="1">
    <location>
        <begin position="1"/>
        <end position="22"/>
    </location>
</feature>
<dbReference type="RefSeq" id="WP_264510144.1">
    <property type="nucleotide sequence ID" value="NZ_JAPDDR010000001.1"/>
</dbReference>
<dbReference type="InterPro" id="IPR056734">
    <property type="entry name" value="NANM"/>
</dbReference>
<dbReference type="EMBL" id="JAPDDR010000001">
    <property type="protein sequence ID" value="MCW1912081.1"/>
    <property type="molecule type" value="Genomic_DNA"/>
</dbReference>
<evidence type="ECO:0000313" key="3">
    <source>
        <dbReference type="Proteomes" id="UP001165653"/>
    </source>
</evidence>
<keyword evidence="1" id="KW-0732">Signal</keyword>
<accession>A0ABT3FWV9</accession>
<dbReference type="SUPFAM" id="SSF117281">
    <property type="entry name" value="Kelch motif"/>
    <property type="match status" value="1"/>
</dbReference>
<evidence type="ECO:0000313" key="2">
    <source>
        <dbReference type="EMBL" id="MCW1912081.1"/>
    </source>
</evidence>
<dbReference type="Proteomes" id="UP001165653">
    <property type="component" value="Unassembled WGS sequence"/>
</dbReference>
<dbReference type="InterPro" id="IPR053256">
    <property type="entry name" value="Kelch_repeat-containing"/>
</dbReference>
<reference evidence="2" key="1">
    <citation type="submission" date="2022-10" db="EMBL/GenBank/DDBJ databases">
        <title>Luteolibacter sp. GHJ8, whole genome shotgun sequencing project.</title>
        <authorList>
            <person name="Zhao G."/>
            <person name="Shen L."/>
        </authorList>
    </citation>
    <scope>NUCLEOTIDE SEQUENCE</scope>
    <source>
        <strain evidence="2">GHJ8</strain>
    </source>
</reference>
<comment type="caution">
    <text evidence="2">The sequence shown here is derived from an EMBL/GenBank/DDBJ whole genome shotgun (WGS) entry which is preliminary data.</text>
</comment>